<dbReference type="RefSeq" id="WP_184652755.1">
    <property type="nucleotide sequence ID" value="NZ_JACHFR010000002.1"/>
</dbReference>
<protein>
    <submittedName>
        <fullName evidence="1">Protein AbiQ</fullName>
    </submittedName>
    <submittedName>
        <fullName evidence="2">Type III toxin-antitoxin system ToxN/AbiQ family toxin</fullName>
    </submittedName>
</protein>
<keyword evidence="3" id="KW-1185">Reference proteome</keyword>
<evidence type="ECO:0000313" key="3">
    <source>
        <dbReference type="Proteomes" id="UP000578697"/>
    </source>
</evidence>
<dbReference type="Proteomes" id="UP000593591">
    <property type="component" value="Chromosome"/>
</dbReference>
<evidence type="ECO:0000313" key="4">
    <source>
        <dbReference type="Proteomes" id="UP000593591"/>
    </source>
</evidence>
<dbReference type="GO" id="GO:0003723">
    <property type="term" value="F:RNA binding"/>
    <property type="evidence" value="ECO:0007669"/>
    <property type="project" value="InterPro"/>
</dbReference>
<dbReference type="InterPro" id="IPR053735">
    <property type="entry name" value="Type_III_TA_endoRNase"/>
</dbReference>
<reference evidence="2 4" key="1">
    <citation type="submission" date="2018-08" db="EMBL/GenBank/DDBJ databases">
        <title>The first complete genome of Treponema rectale (CHPAT), a commensal spirochete of the bovine rectum.</title>
        <authorList>
            <person name="Staton G.J."/>
            <person name="Clegg S.R."/>
            <person name="Carter S.D."/>
            <person name="Radford A.D."/>
            <person name="Darby A."/>
            <person name="Hall N."/>
            <person name="Birtles R.J."/>
            <person name="Evans N.J."/>
        </authorList>
    </citation>
    <scope>NUCLEOTIDE SEQUENCE [LARGE SCALE GENOMIC DNA]</scope>
    <source>
        <strain evidence="2 4">CHPA</strain>
    </source>
</reference>
<dbReference type="GO" id="GO:0004521">
    <property type="term" value="F:RNA endonuclease activity"/>
    <property type="evidence" value="ECO:0007669"/>
    <property type="project" value="InterPro"/>
</dbReference>
<reference evidence="1 3" key="2">
    <citation type="submission" date="2020-08" db="EMBL/GenBank/DDBJ databases">
        <title>Genomic Encyclopedia of Type Strains, Phase IV (KMG-IV): sequencing the most valuable type-strain genomes for metagenomic binning, comparative biology and taxonomic classification.</title>
        <authorList>
            <person name="Goeker M."/>
        </authorList>
    </citation>
    <scope>NUCLEOTIDE SEQUENCE [LARGE SCALE GENOMIC DNA]</scope>
    <source>
        <strain evidence="1 3">DSM 103679</strain>
    </source>
</reference>
<dbReference type="KEGG" id="trc:DYE49_10055"/>
<evidence type="ECO:0000313" key="1">
    <source>
        <dbReference type="EMBL" id="MBB5219343.1"/>
    </source>
</evidence>
<organism evidence="1 3">
    <name type="scientific">Treponema rectale</name>
    <dbReference type="NCBI Taxonomy" id="744512"/>
    <lineage>
        <taxon>Bacteria</taxon>
        <taxon>Pseudomonadati</taxon>
        <taxon>Spirochaetota</taxon>
        <taxon>Spirochaetia</taxon>
        <taxon>Spirochaetales</taxon>
        <taxon>Treponemataceae</taxon>
        <taxon>Treponema</taxon>
    </lineage>
</organism>
<dbReference type="EMBL" id="CP031517">
    <property type="protein sequence ID" value="QOS40772.1"/>
    <property type="molecule type" value="Genomic_DNA"/>
</dbReference>
<dbReference type="Proteomes" id="UP000578697">
    <property type="component" value="Unassembled WGS sequence"/>
</dbReference>
<dbReference type="InterPro" id="IPR025911">
    <property type="entry name" value="ToxN/AbiQ_toxin"/>
</dbReference>
<dbReference type="AlphaFoldDB" id="A0A840SIL0"/>
<accession>A0A840SIL0</accession>
<dbReference type="Pfam" id="PF13958">
    <property type="entry name" value="ToxN_toxin"/>
    <property type="match status" value="1"/>
</dbReference>
<evidence type="ECO:0000313" key="2">
    <source>
        <dbReference type="EMBL" id="QOS40772.1"/>
    </source>
</evidence>
<dbReference type="Gene3D" id="3.10.129.130">
    <property type="match status" value="1"/>
</dbReference>
<sequence length="166" mass="19458">MENLKIYEIENSYIDHLVPFAPHLFHNKKENQENERKYIGIILTVNGLDYFAPLSSFKEKHKKMKNNMDFLKVGNYAVINLNNMFPVPKSQCIYVDISKESNPSYKALLSAEYRIITSLTERILKNAKSLYEYKMKNGNSTPLAKRCNDFKLLEEKCKEYSDKSKK</sequence>
<proteinExistence type="predicted"/>
<dbReference type="EMBL" id="JACHFR010000002">
    <property type="protein sequence ID" value="MBB5219343.1"/>
    <property type="molecule type" value="Genomic_DNA"/>
</dbReference>
<gene>
    <name evidence="2" type="ORF">DYE49_10055</name>
    <name evidence="1" type="ORF">HNP77_001712</name>
</gene>
<name>A0A840SIL0_9SPIR</name>